<feature type="region of interest" description="Disordered" evidence="1">
    <location>
        <begin position="277"/>
        <end position="303"/>
    </location>
</feature>
<name>A0ABY1ZPG2_9GAMM</name>
<accession>A0ABY1ZPG2</accession>
<feature type="region of interest" description="Disordered" evidence="1">
    <location>
        <begin position="29"/>
        <end position="56"/>
    </location>
</feature>
<dbReference type="EMBL" id="SJDL01000008">
    <property type="protein sequence ID" value="TBW57458.1"/>
    <property type="molecule type" value="Genomic_DNA"/>
</dbReference>
<gene>
    <name evidence="2" type="ORF">EZI54_07300</name>
</gene>
<dbReference type="RefSeq" id="WP_131480535.1">
    <property type="nucleotide sequence ID" value="NZ_SJDL01000008.1"/>
</dbReference>
<keyword evidence="3" id="KW-1185">Reference proteome</keyword>
<organism evidence="2 3">
    <name type="scientific">Marinobacter halodurans</name>
    <dbReference type="NCBI Taxonomy" id="2528979"/>
    <lineage>
        <taxon>Bacteria</taxon>
        <taxon>Pseudomonadati</taxon>
        <taxon>Pseudomonadota</taxon>
        <taxon>Gammaproteobacteria</taxon>
        <taxon>Pseudomonadales</taxon>
        <taxon>Marinobacteraceae</taxon>
        <taxon>Marinobacter</taxon>
    </lineage>
</organism>
<reference evidence="2 3" key="1">
    <citation type="submission" date="2019-02" db="EMBL/GenBank/DDBJ databases">
        <title>Marinobacter halodurans sp. nov., a marine bacterium isolated from sea tidal flat.</title>
        <authorList>
            <person name="Yoo Y."/>
            <person name="Lee D.W."/>
            <person name="Kim B.S."/>
            <person name="Kim J.-J."/>
        </authorList>
    </citation>
    <scope>NUCLEOTIDE SEQUENCE [LARGE SCALE GENOMIC DNA]</scope>
    <source>
        <strain evidence="2 3">YJ-S3-2</strain>
    </source>
</reference>
<dbReference type="Proteomes" id="UP000313645">
    <property type="component" value="Unassembled WGS sequence"/>
</dbReference>
<evidence type="ECO:0000313" key="3">
    <source>
        <dbReference type="Proteomes" id="UP000313645"/>
    </source>
</evidence>
<evidence type="ECO:0000256" key="1">
    <source>
        <dbReference type="SAM" id="MobiDB-lite"/>
    </source>
</evidence>
<evidence type="ECO:0008006" key="4">
    <source>
        <dbReference type="Google" id="ProtNLM"/>
    </source>
</evidence>
<sequence>MDAPNLDVWIEAQQPPVLQQMEALRAGDDFIPRPPEKQGSSDAPQNDGEASGSANLTGGHIRFDAIREAAFSYAAQTALAWRYEQLRKLTQSQEGTIDVIASFAPFVVDDHMLLPSITRVKNRFDLSSDKDQLRSVDVQYQVAEEPRAITQPPTWRDYLWRDFPYPDKPHPALMPETASEIKIWESAIAAGWKAGLRQAENSWENNLNKLVRDIRGRITYRILESRNVVRPPQMVAGIPQMTTADGGKILNAGEVIHSITVPMSFNDQSQWGALWLPPASAQPQFEDPDNQSPVAGEPVFKKE</sequence>
<evidence type="ECO:0000313" key="2">
    <source>
        <dbReference type="EMBL" id="TBW57458.1"/>
    </source>
</evidence>
<dbReference type="InterPro" id="IPR031618">
    <property type="entry name" value="T4SS_TraI"/>
</dbReference>
<protein>
    <recommendedName>
        <fullName evidence="4">Type IV secretion system protein DotC</fullName>
    </recommendedName>
</protein>
<proteinExistence type="predicted"/>
<comment type="caution">
    <text evidence="2">The sequence shown here is derived from an EMBL/GenBank/DDBJ whole genome shotgun (WGS) entry which is preliminary data.</text>
</comment>
<dbReference type="Pfam" id="PF16932">
    <property type="entry name" value="T4SS_TraI"/>
    <property type="match status" value="1"/>
</dbReference>